<dbReference type="Proteomes" id="UP000466307">
    <property type="component" value="Unassembled WGS sequence"/>
</dbReference>
<feature type="compositionally biased region" description="Gly residues" evidence="1">
    <location>
        <begin position="1"/>
        <end position="17"/>
    </location>
</feature>
<proteinExistence type="predicted"/>
<name>A0A7K3LV68_9ACTN</name>
<dbReference type="InterPro" id="IPR022300">
    <property type="entry name" value="PPK2-rel_1"/>
</dbReference>
<reference evidence="3 4" key="1">
    <citation type="submission" date="2020-01" db="EMBL/GenBank/DDBJ databases">
        <title>Investigation of new actinobacteria for the biodesulphurisation of diesel fuel.</title>
        <authorList>
            <person name="Athi Narayanan S.M."/>
        </authorList>
    </citation>
    <scope>NUCLEOTIDE SEQUENCE [LARGE SCALE GENOMIC DNA]</scope>
    <source>
        <strain evidence="3 4">213E</strain>
    </source>
</reference>
<dbReference type="GO" id="GO:0016301">
    <property type="term" value="F:kinase activity"/>
    <property type="evidence" value="ECO:0007669"/>
    <property type="project" value="UniProtKB-KW"/>
</dbReference>
<gene>
    <name evidence="3" type="ORF">GYA93_21635</name>
</gene>
<dbReference type="SUPFAM" id="SSF52540">
    <property type="entry name" value="P-loop containing nucleoside triphosphate hydrolases"/>
    <property type="match status" value="1"/>
</dbReference>
<dbReference type="RefSeq" id="WP_083534003.1">
    <property type="nucleotide sequence ID" value="NZ_JAADZU010000101.1"/>
</dbReference>
<keyword evidence="3" id="KW-0808">Transferase</keyword>
<evidence type="ECO:0000259" key="2">
    <source>
        <dbReference type="Pfam" id="PF03976"/>
    </source>
</evidence>
<keyword evidence="3" id="KW-0418">Kinase</keyword>
<protein>
    <submittedName>
        <fullName evidence="3">Polyphosphate kinase 2 family protein</fullName>
    </submittedName>
</protein>
<evidence type="ECO:0000313" key="3">
    <source>
        <dbReference type="EMBL" id="NDK92144.1"/>
    </source>
</evidence>
<feature type="domain" description="Polyphosphate kinase-2-related" evidence="2">
    <location>
        <begin position="61"/>
        <end position="279"/>
    </location>
</feature>
<dbReference type="GO" id="GO:0006797">
    <property type="term" value="P:polyphosphate metabolic process"/>
    <property type="evidence" value="ECO:0007669"/>
    <property type="project" value="InterPro"/>
</dbReference>
<dbReference type="Gene3D" id="3.40.50.300">
    <property type="entry name" value="P-loop containing nucleotide triphosphate hydrolases"/>
    <property type="match status" value="1"/>
</dbReference>
<evidence type="ECO:0000256" key="1">
    <source>
        <dbReference type="SAM" id="MobiDB-lite"/>
    </source>
</evidence>
<dbReference type="NCBIfam" id="TIGR03709">
    <property type="entry name" value="PPK2_rel_1"/>
    <property type="match status" value="1"/>
</dbReference>
<organism evidence="3 4">
    <name type="scientific">Gordonia desulfuricans</name>
    <dbReference type="NCBI Taxonomy" id="89051"/>
    <lineage>
        <taxon>Bacteria</taxon>
        <taxon>Bacillati</taxon>
        <taxon>Actinomycetota</taxon>
        <taxon>Actinomycetes</taxon>
        <taxon>Mycobacteriales</taxon>
        <taxon>Gordoniaceae</taxon>
        <taxon>Gordonia</taxon>
    </lineage>
</organism>
<evidence type="ECO:0000313" key="4">
    <source>
        <dbReference type="Proteomes" id="UP000466307"/>
    </source>
</evidence>
<dbReference type="InterPro" id="IPR027417">
    <property type="entry name" value="P-loop_NTPase"/>
</dbReference>
<accession>A0A7K3LV68</accession>
<dbReference type="PANTHER" id="PTHR34383">
    <property type="entry name" value="POLYPHOSPHATE:AMP PHOSPHOTRANSFERASE-RELATED"/>
    <property type="match status" value="1"/>
</dbReference>
<dbReference type="AlphaFoldDB" id="A0A7K3LV68"/>
<sequence>MGKNGKNGNGKNGGGKNGKNDPAGWLTPAVTALRVGAVGPIAGFDADSTPGFSGSRELGEQLLAERGEVLADLQELLYANGRAGDNRSVLLVLQGMDTAGKGGIVRHVGGLLDPQGLAIKGFGKPTPEELEHDFLWRVHKALPPAGRLGIFDRSHYEDVLPVRVHNLVPQSEWEKRYAIINQFEKELVESGTTVIKCALVVSKAEQKARLTERLERPDKYWKYNPGDIDERGFWDDYLQAYQAIFDRCDSDTAPWFLIPANHKWFARLAVCELLISALSGLDLDWPPADFDVATELERIRSLDD</sequence>
<comment type="caution">
    <text evidence="3">The sequence shown here is derived from an EMBL/GenBank/DDBJ whole genome shotgun (WGS) entry which is preliminary data.</text>
</comment>
<dbReference type="EMBL" id="JAADZU010000101">
    <property type="protein sequence ID" value="NDK92144.1"/>
    <property type="molecule type" value="Genomic_DNA"/>
</dbReference>
<dbReference type="Pfam" id="PF03976">
    <property type="entry name" value="PPK2"/>
    <property type="match status" value="1"/>
</dbReference>
<dbReference type="GO" id="GO:0016776">
    <property type="term" value="F:phosphotransferase activity, phosphate group as acceptor"/>
    <property type="evidence" value="ECO:0007669"/>
    <property type="project" value="InterPro"/>
</dbReference>
<dbReference type="InterPro" id="IPR022488">
    <property type="entry name" value="PPK2-related"/>
</dbReference>
<keyword evidence="4" id="KW-1185">Reference proteome</keyword>
<dbReference type="PANTHER" id="PTHR34383:SF3">
    <property type="entry name" value="POLYPHOSPHATE:AMP PHOSPHOTRANSFERASE"/>
    <property type="match status" value="1"/>
</dbReference>
<feature type="region of interest" description="Disordered" evidence="1">
    <location>
        <begin position="1"/>
        <end position="25"/>
    </location>
</feature>